<gene>
    <name evidence="1" type="ORF">A2401_00340</name>
</gene>
<accession>A0A1G2J959</accession>
<evidence type="ECO:0000313" key="1">
    <source>
        <dbReference type="EMBL" id="OGZ83649.1"/>
    </source>
</evidence>
<comment type="caution">
    <text evidence="1">The sequence shown here is derived from an EMBL/GenBank/DDBJ whole genome shotgun (WGS) entry which is preliminary data.</text>
</comment>
<dbReference type="AlphaFoldDB" id="A0A1G2J959"/>
<organism evidence="1 2">
    <name type="scientific">Candidatus Staskawiczbacteria bacterium RIFOXYC1_FULL_38_18</name>
    <dbReference type="NCBI Taxonomy" id="1802229"/>
    <lineage>
        <taxon>Bacteria</taxon>
        <taxon>Candidatus Staskawicziibacteriota</taxon>
    </lineage>
</organism>
<evidence type="ECO:0000313" key="2">
    <source>
        <dbReference type="Proteomes" id="UP000177751"/>
    </source>
</evidence>
<sequence length="69" mass="8188">MQRKVGGCMTLLNITRGRRGRVLSCRGLKAWNWPKMHSFVVKMGRLVDFWVDLGNYCIVLNYMIQYKYD</sequence>
<dbReference type="EMBL" id="MHPP01000030">
    <property type="protein sequence ID" value="OGZ83649.1"/>
    <property type="molecule type" value="Genomic_DNA"/>
</dbReference>
<dbReference type="STRING" id="1802229.A2401_00340"/>
<proteinExistence type="predicted"/>
<name>A0A1G2J959_9BACT</name>
<reference evidence="1 2" key="1">
    <citation type="journal article" date="2016" name="Nat. Commun.">
        <title>Thousands of microbial genomes shed light on interconnected biogeochemical processes in an aquifer system.</title>
        <authorList>
            <person name="Anantharaman K."/>
            <person name="Brown C.T."/>
            <person name="Hug L.A."/>
            <person name="Sharon I."/>
            <person name="Castelle C.J."/>
            <person name="Probst A.J."/>
            <person name="Thomas B.C."/>
            <person name="Singh A."/>
            <person name="Wilkins M.J."/>
            <person name="Karaoz U."/>
            <person name="Brodie E.L."/>
            <person name="Williams K.H."/>
            <person name="Hubbard S.S."/>
            <person name="Banfield J.F."/>
        </authorList>
    </citation>
    <scope>NUCLEOTIDE SEQUENCE [LARGE SCALE GENOMIC DNA]</scope>
</reference>
<protein>
    <submittedName>
        <fullName evidence="1">Uncharacterized protein</fullName>
    </submittedName>
</protein>
<dbReference type="Proteomes" id="UP000177751">
    <property type="component" value="Unassembled WGS sequence"/>
</dbReference>